<dbReference type="AlphaFoldDB" id="K7FZS5"/>
<dbReference type="InterPro" id="IPR031419">
    <property type="entry name" value="RAD51_interact"/>
</dbReference>
<reference evidence="3" key="2">
    <citation type="journal article" date="2013" name="Nat. Genet.">
        <title>The draft genomes of soft-shell turtle and green sea turtle yield insights into the development and evolution of the turtle-specific body plan.</title>
        <authorList>
            <person name="Wang Z."/>
            <person name="Pascual-Anaya J."/>
            <person name="Zadissa A."/>
            <person name="Li W."/>
            <person name="Niimura Y."/>
            <person name="Huang Z."/>
            <person name="Li C."/>
            <person name="White S."/>
            <person name="Xiong Z."/>
            <person name="Fang D."/>
            <person name="Wang B."/>
            <person name="Ming Y."/>
            <person name="Chen Y."/>
            <person name="Zheng Y."/>
            <person name="Kuraku S."/>
            <person name="Pignatelli M."/>
            <person name="Herrero J."/>
            <person name="Beal K."/>
            <person name="Nozawa M."/>
            <person name="Li Q."/>
            <person name="Wang J."/>
            <person name="Zhang H."/>
            <person name="Yu L."/>
            <person name="Shigenobu S."/>
            <person name="Wang J."/>
            <person name="Liu J."/>
            <person name="Flicek P."/>
            <person name="Searle S."/>
            <person name="Wang J."/>
            <person name="Kuratani S."/>
            <person name="Yin Y."/>
            <person name="Aken B."/>
            <person name="Zhang G."/>
            <person name="Irie N."/>
        </authorList>
    </citation>
    <scope>NUCLEOTIDE SEQUENCE [LARGE SCALE GENOMIC DNA]</scope>
    <source>
        <strain evidence="3">Daiwa-1</strain>
    </source>
</reference>
<evidence type="ECO:0000313" key="2">
    <source>
        <dbReference type="Ensembl" id="ENSPSIP00000013535.1"/>
    </source>
</evidence>
<proteinExistence type="predicted"/>
<dbReference type="GO" id="GO:0032991">
    <property type="term" value="C:protein-containing complex"/>
    <property type="evidence" value="ECO:0007669"/>
    <property type="project" value="TreeGrafter"/>
</dbReference>
<dbReference type="EMBL" id="AGCU01192836">
    <property type="status" value="NOT_ANNOTATED_CDS"/>
    <property type="molecule type" value="Genomic_DNA"/>
</dbReference>
<evidence type="ECO:0000259" key="1">
    <source>
        <dbReference type="Pfam" id="PF15696"/>
    </source>
</evidence>
<dbReference type="EMBL" id="AGCU01192837">
    <property type="status" value="NOT_ANNOTATED_CDS"/>
    <property type="molecule type" value="Genomic_DNA"/>
</dbReference>
<evidence type="ECO:0000313" key="3">
    <source>
        <dbReference type="Proteomes" id="UP000007267"/>
    </source>
</evidence>
<dbReference type="Pfam" id="PF15696">
    <property type="entry name" value="RAD51_interact"/>
    <property type="match status" value="1"/>
</dbReference>
<dbReference type="HOGENOM" id="CLU_282233_0_0_1"/>
<feature type="domain" description="RAD51 interacting motif" evidence="1">
    <location>
        <begin position="907"/>
        <end position="942"/>
    </location>
</feature>
<sequence>GTDDKWKEHQLLDVPFLCGINSTFCEIKNKDKNNWFNILSIEENKDNYGNQSDSIEQIEKIQTFRIPQTDFFVKGNIIKCPNASNTLNSNITTNLKEIEQKNFKHQTYVKQSEKAYCSPNISIVGKQKFQNGKSIVNAVSNCSECIESNHQSVSKQKTWDLAEKGEKASETNFRNIIDSVKCNQMFSKKNVNKKEPENGEEDQESSIYLSIYTYFGSRRPQSGKCSNSTNILKRTWGKVSYNINNNSTHIYLQDAISEQQNVNMIKSYLASFSYNIHFLLPAEKKNKPIEKNPLCYRKQIQVNSHINNSLKGNTELQQKYITYMGMYNTTAENKEAIFLDKIVLFHNQQKVSPEDRCAKLSCLSRCSIGINSVVSVFDSEEKDTKIKNFDCSSLWKINWCSTNKILTETNVGLLNYLFSISKMKFKNLNNKCSNLKIQVAIVKQKKKKQIKIRNTIFLKEKFKILHAVLRENKKHRSRNKYGNSREFKKESFSSLPKIPFLSIFDTYEKIPLSADSEEMDQIPLIRQINSNNEKCIKESTVASIKNVHNVLSTSNICDLPEFSTSIVNYSRRNRYFKEINTYSQPLENERIYNGQCPTSPFYCGPFIHKNVVLKAEEGHCRSSLSNDTEKQCEEMDNILQYQTVRSSEVSNNNMHFKVQKEETMTFALCENVQTDRKFCTLNSKPMIIKQNLEDLQEVGEISARQNYITNKNKNQMMLHGSISTSLILQYSKDESGVAIASGDKLTPHLSIMDNGKSISEFELKSKFDLVLEELCMFHEISKEYENKLPKVETNTIQENPLELNNSEAIDENLKNVSQTKVCISFPIFSTTAGQNITKNNQSSFKGKILNRHAKQEAPHEYCPSSMSDEELLYSPPGEDSNCKNRFPWNPAFLSHSFMKQFSYLGNFLSHEIIRLQPLKTCSGPIRIGLSRKAKPKKLHPYLK</sequence>
<dbReference type="STRING" id="13735.ENSPSIP00000013535"/>
<accession>K7FZS5</accession>
<dbReference type="eggNOG" id="ENOG502RZS1">
    <property type="taxonomic scope" value="Eukaryota"/>
</dbReference>
<dbReference type="InterPro" id="IPR053355">
    <property type="entry name" value="RAD51-associated"/>
</dbReference>
<organism evidence="2 3">
    <name type="scientific">Pelodiscus sinensis</name>
    <name type="common">Chinese softshell turtle</name>
    <name type="synonym">Trionyx sinensis</name>
    <dbReference type="NCBI Taxonomy" id="13735"/>
    <lineage>
        <taxon>Eukaryota</taxon>
        <taxon>Metazoa</taxon>
        <taxon>Chordata</taxon>
        <taxon>Craniata</taxon>
        <taxon>Vertebrata</taxon>
        <taxon>Euteleostomi</taxon>
        <taxon>Archelosauria</taxon>
        <taxon>Testudinata</taxon>
        <taxon>Testudines</taxon>
        <taxon>Cryptodira</taxon>
        <taxon>Trionychia</taxon>
        <taxon>Trionychidae</taxon>
        <taxon>Pelodiscus</taxon>
    </lineage>
</organism>
<dbReference type="PANTHER" id="PTHR39229">
    <property type="entry name" value="MCG1037962"/>
    <property type="match status" value="1"/>
</dbReference>
<dbReference type="Proteomes" id="UP000007267">
    <property type="component" value="Unassembled WGS sequence"/>
</dbReference>
<dbReference type="Ensembl" id="ENSPSIT00000013599.1">
    <property type="protein sequence ID" value="ENSPSIP00000013535.1"/>
    <property type="gene ID" value="ENSPSIG00000012137.1"/>
</dbReference>
<name>K7FZS5_PELSI</name>
<protein>
    <recommendedName>
        <fullName evidence="1">RAD51 interacting motif domain-containing protein</fullName>
    </recommendedName>
</protein>
<reference evidence="2" key="3">
    <citation type="submission" date="2025-08" db="UniProtKB">
        <authorList>
            <consortium name="Ensembl"/>
        </authorList>
    </citation>
    <scope>IDENTIFICATION</scope>
</reference>
<reference evidence="2" key="4">
    <citation type="submission" date="2025-09" db="UniProtKB">
        <authorList>
            <consortium name="Ensembl"/>
        </authorList>
    </citation>
    <scope>IDENTIFICATION</scope>
</reference>
<dbReference type="PANTHER" id="PTHR39229:SF1">
    <property type="entry name" value="RAD51-ASSOCIATED PROTEIN 2"/>
    <property type="match status" value="1"/>
</dbReference>
<reference evidence="3" key="1">
    <citation type="submission" date="2011-10" db="EMBL/GenBank/DDBJ databases">
        <authorList>
            <consortium name="Soft-shell Turtle Genome Consortium"/>
        </authorList>
    </citation>
    <scope>NUCLEOTIDE SEQUENCE [LARGE SCALE GENOMIC DNA]</scope>
    <source>
        <strain evidence="3">Daiwa-1</strain>
    </source>
</reference>
<keyword evidence="3" id="KW-1185">Reference proteome</keyword>
<dbReference type="OMA" id="MNYLIMS"/>
<dbReference type="GeneTree" id="ENSGT00470000042500"/>